<dbReference type="PANTHER" id="PTHR24216">
    <property type="entry name" value="PAXILLIN-RELATED"/>
    <property type="match status" value="1"/>
</dbReference>
<feature type="region of interest" description="Disordered" evidence="1">
    <location>
        <begin position="548"/>
        <end position="575"/>
    </location>
</feature>
<feature type="compositionally biased region" description="Low complexity" evidence="1">
    <location>
        <begin position="185"/>
        <end position="197"/>
    </location>
</feature>
<gene>
    <name evidence="3" type="ORF">CYMTET_26257</name>
</gene>
<name>A0AAE0KYE7_9CHLO</name>
<sequence length="1228" mass="134618">MGNRNFNLFLGCNIISISVVRRLGLTIYEATTGAKVTRCDNSPTKFTHYCYVDVILAAGTPHMTLHRLYAFVTFEAENSWDLLIGTGPLKNSLMIDIKLGSCVAVSHAPKVLGLDAEVVLPLVDMTTPKRPHQPRRLDPVVCLQSEIFGHETECRWLECPPLGTREERSAASGIRSEHILDGEESPVGSPMPSSGPSAAPPRPRAITRAEVEAASRVHTCSLEGGRRSYLASLTSVELAGSERMLAQLYAEPNPWVGGRTKWITDSQSIGGRPPLGADLDHNWADQRLYLDRHHVARLCRILQELPEDLPARPSQEHVCVEFVRCLEQKWVMVEQLLPPNWLYVDQKLDHDEDNDCWVLKGSYMAHVPSLASKQDVVKPREEGRARDRLNSIQRLQHTLQELFTYPSGEVAGTLMWDLKERVLCVQPSTATQHLELLRCTLDHARVYNSEELLGELQLPHWYEGAGVWTYQLLRYLCPVDIESLSTGVLRQYDLYGSLAPPLELIVLGSSTKYYPVGDGLGGTGKVFSQNAAAQEYLRLGEMRKMLKASNTRREGQQALNADAQRRPPPPNNLTNFRLTKLLRSHRAPTQPPALAAGAGPSRAIAGPSRARSSSHSPPRSAQSARPSQAVAGPSRARPSGHSPSRFAHMAYARTASPSSSDHEAEDLVSSDLDSSPPRRGSPSASSAVTNVGSWANSFRVPRGSPSVSSGGPPPTPPSPPRAGPLPRAPGWVPPSPTESDYDATRLATASDHSLRQFLSAEGVEALRDRHNLTVFIIRFRVTDYDQCRQRRIMYELGVCNQERGLRMRKRPGITSQVEGKHNKTIACGEKGWRLPLGGQTTSSGLLEAMTSAWADLSHRDSGHRLPGGHARNVAFALCKYVEFGSAHVLRCVAHPGAKPVYYIFLEDEQCLSWRAEFTNEYFERDDRKFTSLQWGTRHSAAPWLMPALGALEALRLPPPPPPPPAHQAHVAERPEHMDAASRRNVFEVRDPPARRQPGAGGVARAPSVDRHGAATHVVHAPRDSRIPAGLTSRCPPSPASICSAETQAFQRYTDEQREAQRQTNFQQGSPGAAGGRPWQCGGLVVVGTRSRSRGRHMGDVGGSSLAPVVVPLSSLVEAFRTLAFAPAARVVVGCSTLPPSCILRHLGLMGSSLRLVFLLGRVRLPALPARLDKPRFAARWAQLRRNLRLHRVAQAAYMALVLAVVIFTAAAILKAMGAWLGGQRRGAG</sequence>
<proteinExistence type="predicted"/>
<evidence type="ECO:0000256" key="2">
    <source>
        <dbReference type="SAM" id="Phobius"/>
    </source>
</evidence>
<dbReference type="Proteomes" id="UP001190700">
    <property type="component" value="Unassembled WGS sequence"/>
</dbReference>
<evidence type="ECO:0000313" key="3">
    <source>
        <dbReference type="EMBL" id="KAK3265040.1"/>
    </source>
</evidence>
<organism evidence="3 4">
    <name type="scientific">Cymbomonas tetramitiformis</name>
    <dbReference type="NCBI Taxonomy" id="36881"/>
    <lineage>
        <taxon>Eukaryota</taxon>
        <taxon>Viridiplantae</taxon>
        <taxon>Chlorophyta</taxon>
        <taxon>Pyramimonadophyceae</taxon>
        <taxon>Pyramimonadales</taxon>
        <taxon>Pyramimonadaceae</taxon>
        <taxon>Cymbomonas</taxon>
    </lineage>
</organism>
<feature type="compositionally biased region" description="Pro residues" evidence="1">
    <location>
        <begin position="711"/>
        <end position="736"/>
    </location>
</feature>
<feature type="region of interest" description="Disordered" evidence="1">
    <location>
        <begin position="1056"/>
        <end position="1075"/>
    </location>
</feature>
<dbReference type="PANTHER" id="PTHR24216:SF65">
    <property type="entry name" value="PAXILLIN-LIKE PROTEIN 1"/>
    <property type="match status" value="1"/>
</dbReference>
<evidence type="ECO:0000256" key="1">
    <source>
        <dbReference type="SAM" id="MobiDB-lite"/>
    </source>
</evidence>
<evidence type="ECO:0000313" key="4">
    <source>
        <dbReference type="Proteomes" id="UP001190700"/>
    </source>
</evidence>
<keyword evidence="2" id="KW-0472">Membrane</keyword>
<keyword evidence="2" id="KW-0812">Transmembrane</keyword>
<reference evidence="3 4" key="1">
    <citation type="journal article" date="2015" name="Genome Biol. Evol.">
        <title>Comparative Genomics of a Bacterivorous Green Alga Reveals Evolutionary Causalities and Consequences of Phago-Mixotrophic Mode of Nutrition.</title>
        <authorList>
            <person name="Burns J.A."/>
            <person name="Paasch A."/>
            <person name="Narechania A."/>
            <person name="Kim E."/>
        </authorList>
    </citation>
    <scope>NUCLEOTIDE SEQUENCE [LARGE SCALE GENOMIC DNA]</scope>
    <source>
        <strain evidence="3 4">PLY_AMNH</strain>
    </source>
</reference>
<feature type="compositionally biased region" description="Basic and acidic residues" evidence="1">
    <location>
        <begin position="969"/>
        <end position="993"/>
    </location>
</feature>
<dbReference type="EMBL" id="LGRX02014190">
    <property type="protein sequence ID" value="KAK3265040.1"/>
    <property type="molecule type" value="Genomic_DNA"/>
</dbReference>
<feature type="region of interest" description="Disordered" evidence="1">
    <location>
        <begin position="179"/>
        <end position="202"/>
    </location>
</feature>
<feature type="region of interest" description="Disordered" evidence="1">
    <location>
        <begin position="587"/>
        <end position="741"/>
    </location>
</feature>
<comment type="caution">
    <text evidence="3">The sequence shown here is derived from an EMBL/GenBank/DDBJ whole genome shotgun (WGS) entry which is preliminary data.</text>
</comment>
<keyword evidence="4" id="KW-1185">Reference proteome</keyword>
<keyword evidence="2" id="KW-1133">Transmembrane helix</keyword>
<dbReference type="AlphaFoldDB" id="A0AAE0KYE7"/>
<feature type="region of interest" description="Disordered" evidence="1">
    <location>
        <begin position="957"/>
        <end position="1011"/>
    </location>
</feature>
<feature type="transmembrane region" description="Helical" evidence="2">
    <location>
        <begin position="1195"/>
        <end position="1220"/>
    </location>
</feature>
<protein>
    <submittedName>
        <fullName evidence="3">Uncharacterized protein</fullName>
    </submittedName>
</protein>
<feature type="compositionally biased region" description="Low complexity" evidence="1">
    <location>
        <begin position="607"/>
        <end position="629"/>
    </location>
</feature>
<feature type="compositionally biased region" description="Low complexity" evidence="1">
    <location>
        <begin position="669"/>
        <end position="688"/>
    </location>
</feature>
<feature type="compositionally biased region" description="Low complexity" evidence="1">
    <location>
        <begin position="699"/>
        <end position="710"/>
    </location>
</feature>
<accession>A0AAE0KYE7</accession>